<comment type="function">
    <text evidence="1 13">Transfers the gamma-phosphate of ATP to the 4'-position of a tetraacyldisaccharide 1-phosphate intermediate (termed DS-1-P) to form tetraacyldisaccharide 1,4'-bis-phosphate (lipid IVA).</text>
</comment>
<evidence type="ECO:0000313" key="15">
    <source>
        <dbReference type="Proteomes" id="UP000264310"/>
    </source>
</evidence>
<evidence type="ECO:0000256" key="9">
    <source>
        <dbReference type="ARBA" id="ARBA00022777"/>
    </source>
</evidence>
<proteinExistence type="inferred from homology"/>
<dbReference type="Proteomes" id="UP000264310">
    <property type="component" value="Unassembled WGS sequence"/>
</dbReference>
<dbReference type="PANTHER" id="PTHR42724:SF1">
    <property type="entry name" value="TETRAACYLDISACCHARIDE 4'-KINASE, MITOCHONDRIAL-RELATED"/>
    <property type="match status" value="1"/>
</dbReference>
<dbReference type="SUPFAM" id="SSF52540">
    <property type="entry name" value="P-loop containing nucleoside triphosphate hydrolases"/>
    <property type="match status" value="1"/>
</dbReference>
<accession>A0A371X8I4</accession>
<reference evidence="14 15" key="1">
    <citation type="submission" date="2018-08" db="EMBL/GenBank/DDBJ databases">
        <title>Fulvimarina sp. 85, whole genome shotgun sequence.</title>
        <authorList>
            <person name="Tuo L."/>
        </authorList>
    </citation>
    <scope>NUCLEOTIDE SEQUENCE [LARGE SCALE GENOMIC DNA]</scope>
    <source>
        <strain evidence="14 15">85</strain>
    </source>
</reference>
<sequence length="341" mass="36282">MKAPNFWWTAPSTPSALLAPAALVYGAVAARNLDRGRRADLGVPVLCIGNLTVGGAGKTPTAMALGKAAIALGRKPGFVSRGYRRRGRSPLLVDPQAQDAAATGDEPQLLAGIAPTAVGANRKKAAERLISECGCDLVIMDDGFQSAQLAMDYALIAVDARRGLGNWRVFPAGPLRAPLKTQLVHASAILLIGKGEAGSAVASESARSNHTTYRAHLAPIDADRFDGMRVLAFAGIADPQKFVETLKACGAKVERSLGFPDHHPYDANDIARLSQEAWGHGLQLVTTAKDAVRLRSGPEASRMFLKECEVLDVALAFEAEDTAKSIIRQTLANFHRRRYGV</sequence>
<dbReference type="EMBL" id="QURL01000002">
    <property type="protein sequence ID" value="RFC65535.1"/>
    <property type="molecule type" value="Genomic_DNA"/>
</dbReference>
<dbReference type="GO" id="GO:0009029">
    <property type="term" value="F:lipid-A 4'-kinase activity"/>
    <property type="evidence" value="ECO:0007669"/>
    <property type="project" value="UniProtKB-UniRule"/>
</dbReference>
<evidence type="ECO:0000313" key="14">
    <source>
        <dbReference type="EMBL" id="RFC65535.1"/>
    </source>
</evidence>
<protein>
    <recommendedName>
        <fullName evidence="4 13">Tetraacyldisaccharide 4'-kinase</fullName>
        <ecNumber evidence="3 13">2.7.1.130</ecNumber>
    </recommendedName>
    <alternativeName>
        <fullName evidence="12 13">Lipid A 4'-kinase</fullName>
    </alternativeName>
</protein>
<comment type="similarity">
    <text evidence="13">Belongs to the LpxK family.</text>
</comment>
<dbReference type="GO" id="GO:0009244">
    <property type="term" value="P:lipopolysaccharide core region biosynthetic process"/>
    <property type="evidence" value="ECO:0007669"/>
    <property type="project" value="TreeGrafter"/>
</dbReference>
<evidence type="ECO:0000256" key="7">
    <source>
        <dbReference type="ARBA" id="ARBA00022679"/>
    </source>
</evidence>
<dbReference type="HAMAP" id="MF_00409">
    <property type="entry name" value="LpxK"/>
    <property type="match status" value="1"/>
</dbReference>
<comment type="caution">
    <text evidence="14">The sequence shown here is derived from an EMBL/GenBank/DDBJ whole genome shotgun (WGS) entry which is preliminary data.</text>
</comment>
<evidence type="ECO:0000256" key="8">
    <source>
        <dbReference type="ARBA" id="ARBA00022741"/>
    </source>
</evidence>
<dbReference type="AlphaFoldDB" id="A0A371X8I4"/>
<keyword evidence="10 13" id="KW-0067">ATP-binding</keyword>
<evidence type="ECO:0000256" key="1">
    <source>
        <dbReference type="ARBA" id="ARBA00002274"/>
    </source>
</evidence>
<keyword evidence="6 13" id="KW-0441">Lipid A biosynthesis</keyword>
<keyword evidence="7 13" id="KW-0808">Transferase</keyword>
<dbReference type="InterPro" id="IPR003758">
    <property type="entry name" value="LpxK"/>
</dbReference>
<evidence type="ECO:0000256" key="5">
    <source>
        <dbReference type="ARBA" id="ARBA00022516"/>
    </source>
</evidence>
<dbReference type="EC" id="2.7.1.130" evidence="3 13"/>
<keyword evidence="8 13" id="KW-0547">Nucleotide-binding</keyword>
<keyword evidence="9 13" id="KW-0418">Kinase</keyword>
<keyword evidence="15" id="KW-1185">Reference proteome</keyword>
<dbReference type="PANTHER" id="PTHR42724">
    <property type="entry name" value="TETRAACYLDISACCHARIDE 4'-KINASE"/>
    <property type="match status" value="1"/>
</dbReference>
<keyword evidence="5 13" id="KW-0444">Lipid biosynthesis</keyword>
<comment type="pathway">
    <text evidence="2 13">Glycolipid biosynthesis; lipid IV(A) biosynthesis; lipid IV(A) from (3R)-3-hydroxytetradecanoyl-[acyl-carrier-protein] and UDP-N-acetyl-alpha-D-glucosamine: step 6/6.</text>
</comment>
<dbReference type="InterPro" id="IPR027417">
    <property type="entry name" value="P-loop_NTPase"/>
</dbReference>
<dbReference type="OrthoDB" id="9766423at2"/>
<dbReference type="UniPathway" id="UPA00359">
    <property type="reaction ID" value="UER00482"/>
</dbReference>
<dbReference type="GO" id="GO:0005886">
    <property type="term" value="C:plasma membrane"/>
    <property type="evidence" value="ECO:0007669"/>
    <property type="project" value="TreeGrafter"/>
</dbReference>
<dbReference type="Pfam" id="PF02606">
    <property type="entry name" value="LpxK"/>
    <property type="match status" value="1"/>
</dbReference>
<dbReference type="NCBIfam" id="TIGR00682">
    <property type="entry name" value="lpxK"/>
    <property type="match status" value="1"/>
</dbReference>
<gene>
    <name evidence="13" type="primary">lpxK</name>
    <name evidence="14" type="ORF">DYI37_05910</name>
</gene>
<name>A0A371X8I4_9HYPH</name>
<organism evidence="14 15">
    <name type="scientific">Fulvimarina endophytica</name>
    <dbReference type="NCBI Taxonomy" id="2293836"/>
    <lineage>
        <taxon>Bacteria</taxon>
        <taxon>Pseudomonadati</taxon>
        <taxon>Pseudomonadota</taxon>
        <taxon>Alphaproteobacteria</taxon>
        <taxon>Hyphomicrobiales</taxon>
        <taxon>Aurantimonadaceae</taxon>
        <taxon>Fulvimarina</taxon>
    </lineage>
</organism>
<keyword evidence="11 13" id="KW-0443">Lipid metabolism</keyword>
<evidence type="ECO:0000256" key="12">
    <source>
        <dbReference type="ARBA" id="ARBA00029757"/>
    </source>
</evidence>
<dbReference type="GO" id="GO:0009245">
    <property type="term" value="P:lipid A biosynthetic process"/>
    <property type="evidence" value="ECO:0007669"/>
    <property type="project" value="UniProtKB-UniRule"/>
</dbReference>
<evidence type="ECO:0000256" key="2">
    <source>
        <dbReference type="ARBA" id="ARBA00004870"/>
    </source>
</evidence>
<evidence type="ECO:0000256" key="6">
    <source>
        <dbReference type="ARBA" id="ARBA00022556"/>
    </source>
</evidence>
<evidence type="ECO:0000256" key="11">
    <source>
        <dbReference type="ARBA" id="ARBA00023098"/>
    </source>
</evidence>
<comment type="catalytic activity">
    <reaction evidence="13">
        <text>a lipid A disaccharide + ATP = a lipid IVA + ADP + H(+)</text>
        <dbReference type="Rhea" id="RHEA:67840"/>
        <dbReference type="ChEBI" id="CHEBI:15378"/>
        <dbReference type="ChEBI" id="CHEBI:30616"/>
        <dbReference type="ChEBI" id="CHEBI:176343"/>
        <dbReference type="ChEBI" id="CHEBI:176425"/>
        <dbReference type="ChEBI" id="CHEBI:456216"/>
        <dbReference type="EC" id="2.7.1.130"/>
    </reaction>
</comment>
<dbReference type="GO" id="GO:0005524">
    <property type="term" value="F:ATP binding"/>
    <property type="evidence" value="ECO:0007669"/>
    <property type="project" value="UniProtKB-UniRule"/>
</dbReference>
<evidence type="ECO:0000256" key="4">
    <source>
        <dbReference type="ARBA" id="ARBA00016436"/>
    </source>
</evidence>
<feature type="binding site" evidence="13">
    <location>
        <begin position="52"/>
        <end position="59"/>
    </location>
    <ligand>
        <name>ATP</name>
        <dbReference type="ChEBI" id="CHEBI:30616"/>
    </ligand>
</feature>
<evidence type="ECO:0000256" key="10">
    <source>
        <dbReference type="ARBA" id="ARBA00022840"/>
    </source>
</evidence>
<evidence type="ECO:0000256" key="13">
    <source>
        <dbReference type="HAMAP-Rule" id="MF_00409"/>
    </source>
</evidence>
<evidence type="ECO:0000256" key="3">
    <source>
        <dbReference type="ARBA" id="ARBA00012071"/>
    </source>
</evidence>